<dbReference type="RefSeq" id="WP_183720055.1">
    <property type="nucleotide sequence ID" value="NZ_JACHGO010000005.1"/>
</dbReference>
<dbReference type="SUPFAM" id="SSF53649">
    <property type="entry name" value="Alkaline phosphatase-like"/>
    <property type="match status" value="1"/>
</dbReference>
<protein>
    <submittedName>
        <fullName evidence="1">Putative AlkP superfamily pyrophosphatase or phosphodiesterase</fullName>
    </submittedName>
</protein>
<dbReference type="Proteomes" id="UP000539075">
    <property type="component" value="Unassembled WGS sequence"/>
</dbReference>
<dbReference type="PANTHER" id="PTHR10151">
    <property type="entry name" value="ECTONUCLEOTIDE PYROPHOSPHATASE/PHOSPHODIESTERASE"/>
    <property type="match status" value="1"/>
</dbReference>
<keyword evidence="2" id="KW-1185">Reference proteome</keyword>
<reference evidence="1 2" key="1">
    <citation type="submission" date="2020-08" db="EMBL/GenBank/DDBJ databases">
        <title>Genomic Encyclopedia of Type Strains, Phase IV (KMG-IV): sequencing the most valuable type-strain genomes for metagenomic binning, comparative biology and taxonomic classification.</title>
        <authorList>
            <person name="Goeker M."/>
        </authorList>
    </citation>
    <scope>NUCLEOTIDE SEQUENCE [LARGE SCALE GENOMIC DNA]</scope>
    <source>
        <strain evidence="1 2">DSM 11275</strain>
    </source>
</reference>
<proteinExistence type="predicted"/>
<evidence type="ECO:0000313" key="1">
    <source>
        <dbReference type="EMBL" id="MBB5143994.1"/>
    </source>
</evidence>
<comment type="caution">
    <text evidence="1">The sequence shown here is derived from an EMBL/GenBank/DDBJ whole genome shotgun (WGS) entry which is preliminary data.</text>
</comment>
<dbReference type="GO" id="GO:0016787">
    <property type="term" value="F:hydrolase activity"/>
    <property type="evidence" value="ECO:0007669"/>
    <property type="project" value="UniProtKB-ARBA"/>
</dbReference>
<evidence type="ECO:0000313" key="2">
    <source>
        <dbReference type="Proteomes" id="UP000539075"/>
    </source>
</evidence>
<accession>A0A7W8C428</accession>
<dbReference type="EMBL" id="JACHGO010000005">
    <property type="protein sequence ID" value="MBB5143994.1"/>
    <property type="molecule type" value="Genomic_DNA"/>
</dbReference>
<organism evidence="1 2">
    <name type="scientific">Desulfovibrio intestinalis</name>
    <dbReference type="NCBI Taxonomy" id="58621"/>
    <lineage>
        <taxon>Bacteria</taxon>
        <taxon>Pseudomonadati</taxon>
        <taxon>Thermodesulfobacteriota</taxon>
        <taxon>Desulfovibrionia</taxon>
        <taxon>Desulfovibrionales</taxon>
        <taxon>Desulfovibrionaceae</taxon>
        <taxon>Desulfovibrio</taxon>
    </lineage>
</organism>
<name>A0A7W8C428_9BACT</name>
<dbReference type="PANTHER" id="PTHR10151:SF120">
    <property type="entry name" value="BIS(5'-ADENOSYL)-TRIPHOSPHATASE"/>
    <property type="match status" value="1"/>
</dbReference>
<dbReference type="Pfam" id="PF01663">
    <property type="entry name" value="Phosphodiest"/>
    <property type="match status" value="1"/>
</dbReference>
<gene>
    <name evidence="1" type="ORF">HNQ38_002094</name>
</gene>
<dbReference type="InterPro" id="IPR002591">
    <property type="entry name" value="Phosphodiest/P_Trfase"/>
</dbReference>
<sequence>MNRILLVLLDGLTASTARRCLSYPQALEEAGQARYTELDCFLPPLSRPTYATLLCGLPPAKSGILHNDDKRACPAPTIFARAQKAGLVTAAAAYYWMSELCNTTPFDPVYHRLTNAPGMPIEHGLFYCNDAYPDSELFNDAATLCQSFEPDLLMVHTMGIDYAGHCHGVHSPNYRNAARCVDGLLARWLPLWQEQGYSVLVTSDHGMDEDHCHNDNTEIIRRVPFWLFGPAWESLPMPANQTEIASMVLQGLGLDNPTST</sequence>
<dbReference type="Gene3D" id="3.40.720.10">
    <property type="entry name" value="Alkaline Phosphatase, subunit A"/>
    <property type="match status" value="1"/>
</dbReference>
<dbReference type="AlphaFoldDB" id="A0A7W8C428"/>
<dbReference type="InterPro" id="IPR017850">
    <property type="entry name" value="Alkaline_phosphatase_core_sf"/>
</dbReference>